<dbReference type="PANTHER" id="PTHR31064:SF30">
    <property type="entry name" value="HIGH-AFFINITY POTASSIUM TRANSPORT PROTEIN-RELATED"/>
    <property type="match status" value="1"/>
</dbReference>
<sequence>MVHYFKTRCEFEYVKRTKDSATKTLLSTISHPIAMFRPRQPVPSRRNEFTSNVIGPTPSATMDYFPSTFRNNEQDPQDQGILSDDQTFTSSPRAASVALSPRSPVGVEFAHTTSITPSVARRRRLGTIREGVPMPYRNATMLTHRSVPYTDGNTRKYRDNGGFPGPIELAKKLMHRMAPRTYTKLKRTMTMPYTTTLEAAKTKWLNFDLIVGRNSNFKIDELTDDQLEEIGGAEYMALRYLSYLVPLYFVFTQVIAYLLFGPWISTTTSYDDVFNAQPREVNKPWFALFQVMGAYTGGGLSLVDMGMLPFQKAYLMTSSSALLSLLFAYRNGFSFFNFCYIGWKPCYAYISTVYNVSRVQRLSIIVADSHPADGSDRGLHGKEVKLK</sequence>
<dbReference type="PANTHER" id="PTHR31064">
    <property type="entry name" value="POTASSIUM TRANSPORT PROTEIN DDB_G0292412-RELATED"/>
    <property type="match status" value="1"/>
</dbReference>
<evidence type="ECO:0000256" key="8">
    <source>
        <dbReference type="SAM" id="Phobius"/>
    </source>
</evidence>
<gene>
    <name evidence="9" type="ORF">V5O48_002789</name>
</gene>
<feature type="compositionally biased region" description="Polar residues" evidence="7">
    <location>
        <begin position="84"/>
        <end position="93"/>
    </location>
</feature>
<comment type="subcellular location">
    <subcellularLocation>
        <location evidence="1">Membrane</location>
        <topology evidence="1">Multi-pass membrane protein</topology>
    </subcellularLocation>
</comment>
<dbReference type="EMBL" id="JBAHYK010000067">
    <property type="protein sequence ID" value="KAL0579227.1"/>
    <property type="molecule type" value="Genomic_DNA"/>
</dbReference>
<evidence type="ECO:0000256" key="4">
    <source>
        <dbReference type="ARBA" id="ARBA00022989"/>
    </source>
</evidence>
<name>A0ABR3FUT5_9AGAR</name>
<dbReference type="InterPro" id="IPR003445">
    <property type="entry name" value="Cat_transpt"/>
</dbReference>
<evidence type="ECO:0000256" key="1">
    <source>
        <dbReference type="ARBA" id="ARBA00004141"/>
    </source>
</evidence>
<evidence type="ECO:0000256" key="6">
    <source>
        <dbReference type="ARBA" id="ARBA00023136"/>
    </source>
</evidence>
<organism evidence="9 10">
    <name type="scientific">Marasmius crinis-equi</name>
    <dbReference type="NCBI Taxonomy" id="585013"/>
    <lineage>
        <taxon>Eukaryota</taxon>
        <taxon>Fungi</taxon>
        <taxon>Dikarya</taxon>
        <taxon>Basidiomycota</taxon>
        <taxon>Agaricomycotina</taxon>
        <taxon>Agaricomycetes</taxon>
        <taxon>Agaricomycetidae</taxon>
        <taxon>Agaricales</taxon>
        <taxon>Marasmiineae</taxon>
        <taxon>Marasmiaceae</taxon>
        <taxon>Marasmius</taxon>
    </lineage>
</organism>
<dbReference type="Proteomes" id="UP001465976">
    <property type="component" value="Unassembled WGS sequence"/>
</dbReference>
<evidence type="ECO:0000313" key="10">
    <source>
        <dbReference type="Proteomes" id="UP001465976"/>
    </source>
</evidence>
<keyword evidence="3 8" id="KW-0812">Transmembrane</keyword>
<feature type="region of interest" description="Disordered" evidence="7">
    <location>
        <begin position="68"/>
        <end position="99"/>
    </location>
</feature>
<feature type="transmembrane region" description="Helical" evidence="8">
    <location>
        <begin position="322"/>
        <end position="343"/>
    </location>
</feature>
<keyword evidence="5" id="KW-0406">Ion transport</keyword>
<feature type="transmembrane region" description="Helical" evidence="8">
    <location>
        <begin position="285"/>
        <end position="310"/>
    </location>
</feature>
<dbReference type="InterPro" id="IPR051143">
    <property type="entry name" value="TrkH_K-transport"/>
</dbReference>
<keyword evidence="10" id="KW-1185">Reference proteome</keyword>
<evidence type="ECO:0000256" key="2">
    <source>
        <dbReference type="ARBA" id="ARBA00022448"/>
    </source>
</evidence>
<keyword evidence="6 8" id="KW-0472">Membrane</keyword>
<keyword evidence="2" id="KW-0813">Transport</keyword>
<dbReference type="Pfam" id="PF02386">
    <property type="entry name" value="TrkH"/>
    <property type="match status" value="1"/>
</dbReference>
<evidence type="ECO:0000256" key="7">
    <source>
        <dbReference type="SAM" id="MobiDB-lite"/>
    </source>
</evidence>
<accession>A0ABR3FUT5</accession>
<reference evidence="9 10" key="1">
    <citation type="submission" date="2024-02" db="EMBL/GenBank/DDBJ databases">
        <title>A draft genome for the cacao thread blight pathogen Marasmius crinis-equi.</title>
        <authorList>
            <person name="Cohen S.P."/>
            <person name="Baruah I.K."/>
            <person name="Amoako-Attah I."/>
            <person name="Bukari Y."/>
            <person name="Meinhardt L.W."/>
            <person name="Bailey B.A."/>
        </authorList>
    </citation>
    <scope>NUCLEOTIDE SEQUENCE [LARGE SCALE GENOMIC DNA]</scope>
    <source>
        <strain evidence="9 10">GH-76</strain>
    </source>
</reference>
<evidence type="ECO:0000256" key="5">
    <source>
        <dbReference type="ARBA" id="ARBA00023065"/>
    </source>
</evidence>
<feature type="transmembrane region" description="Helical" evidence="8">
    <location>
        <begin position="243"/>
        <end position="265"/>
    </location>
</feature>
<protein>
    <submittedName>
        <fullName evidence="9">Uncharacterized protein</fullName>
    </submittedName>
</protein>
<proteinExistence type="predicted"/>
<evidence type="ECO:0000313" key="9">
    <source>
        <dbReference type="EMBL" id="KAL0579227.1"/>
    </source>
</evidence>
<comment type="caution">
    <text evidence="9">The sequence shown here is derived from an EMBL/GenBank/DDBJ whole genome shotgun (WGS) entry which is preliminary data.</text>
</comment>
<keyword evidence="4 8" id="KW-1133">Transmembrane helix</keyword>
<evidence type="ECO:0000256" key="3">
    <source>
        <dbReference type="ARBA" id="ARBA00022692"/>
    </source>
</evidence>